<dbReference type="EMBL" id="JWHL01000004">
    <property type="protein sequence ID" value="MBR1368817.1"/>
    <property type="molecule type" value="Genomic_DNA"/>
</dbReference>
<evidence type="ECO:0000313" key="6">
    <source>
        <dbReference type="Proteomes" id="UP000730161"/>
    </source>
</evidence>
<dbReference type="InterPro" id="IPR015967">
    <property type="entry name" value="Rcmb_RecR_Znf"/>
</dbReference>
<dbReference type="GO" id="GO:0002143">
    <property type="term" value="P:tRNA wobble position uridine thiolation"/>
    <property type="evidence" value="ECO:0007669"/>
    <property type="project" value="TreeGrafter"/>
</dbReference>
<feature type="binding site" evidence="3">
    <location>
        <position position="162"/>
    </location>
    <ligand>
        <name>ATP</name>
        <dbReference type="ChEBI" id="CHEBI:30616"/>
    </ligand>
</feature>
<proteinExistence type="predicted"/>
<gene>
    <name evidence="5" type="ORF">RJ53_04540</name>
</gene>
<dbReference type="SUPFAM" id="SSF52402">
    <property type="entry name" value="Adenine nucleotide alpha hydrolases-like"/>
    <property type="match status" value="1"/>
</dbReference>
<comment type="caution">
    <text evidence="5">The sequence shown here is derived from an EMBL/GenBank/DDBJ whole genome shotgun (WGS) entry which is preliminary data.</text>
</comment>
<dbReference type="GO" id="GO:0005524">
    <property type="term" value="F:ATP binding"/>
    <property type="evidence" value="ECO:0007669"/>
    <property type="project" value="UniProtKB-KW"/>
</dbReference>
<dbReference type="InterPro" id="IPR035107">
    <property type="entry name" value="tRNA_thiolation_TtcA_Ctu1"/>
</dbReference>
<dbReference type="PANTHER" id="PTHR11807:SF12">
    <property type="entry name" value="CYTOPLASMIC TRNA 2-THIOLATION PROTEIN 1"/>
    <property type="match status" value="1"/>
</dbReference>
<keyword evidence="1" id="KW-0808">Transferase</keyword>
<dbReference type="GO" id="GO:0006281">
    <property type="term" value="P:DNA repair"/>
    <property type="evidence" value="ECO:0007669"/>
    <property type="project" value="InterPro"/>
</dbReference>
<dbReference type="GO" id="GO:0016740">
    <property type="term" value="F:transferase activity"/>
    <property type="evidence" value="ECO:0007669"/>
    <property type="project" value="UniProtKB-KW"/>
</dbReference>
<feature type="binding site" evidence="2">
    <location>
        <position position="25"/>
    </location>
    <ligand>
        <name>Zn(2+)</name>
        <dbReference type="ChEBI" id="CHEBI:29105"/>
        <label>1</label>
    </ligand>
</feature>
<keyword evidence="3" id="KW-0067">ATP-binding</keyword>
<keyword evidence="2" id="KW-0479">Metal-binding</keyword>
<organism evidence="5 6">
    <name type="scientific">Methanocalculus chunghsingensis</name>
    <dbReference type="NCBI Taxonomy" id="156457"/>
    <lineage>
        <taxon>Archaea</taxon>
        <taxon>Methanobacteriati</taxon>
        <taxon>Methanobacteriota</taxon>
        <taxon>Stenosarchaea group</taxon>
        <taxon>Methanomicrobia</taxon>
        <taxon>Methanomicrobiales</taxon>
        <taxon>Methanocalculaceae</taxon>
        <taxon>Methanocalculus</taxon>
    </lineage>
</organism>
<keyword evidence="6" id="KW-1185">Reference proteome</keyword>
<dbReference type="GO" id="GO:0000049">
    <property type="term" value="F:tRNA binding"/>
    <property type="evidence" value="ECO:0007669"/>
    <property type="project" value="InterPro"/>
</dbReference>
<dbReference type="Pfam" id="PF01171">
    <property type="entry name" value="ATP_bind_3"/>
    <property type="match status" value="1"/>
</dbReference>
<feature type="binding site" evidence="3">
    <location>
        <position position="85"/>
    </location>
    <ligand>
        <name>ATP</name>
        <dbReference type="ChEBI" id="CHEBI:30616"/>
    </ligand>
</feature>
<feature type="binding site" evidence="2">
    <location>
        <position position="9"/>
    </location>
    <ligand>
        <name>Zn(2+)</name>
        <dbReference type="ChEBI" id="CHEBI:29105"/>
        <label>1</label>
    </ligand>
</feature>
<evidence type="ECO:0000256" key="3">
    <source>
        <dbReference type="PIRSR" id="PIRSR004976-51"/>
    </source>
</evidence>
<dbReference type="PANTHER" id="PTHR11807">
    <property type="entry name" value="ATPASES OF THE PP SUPERFAMILY-RELATED"/>
    <property type="match status" value="1"/>
</dbReference>
<feature type="domain" description="RecR protein" evidence="4">
    <location>
        <begin position="279"/>
        <end position="300"/>
    </location>
</feature>
<dbReference type="NCBIfam" id="TIGR00269">
    <property type="entry name" value="TIGR00269 family protein"/>
    <property type="match status" value="1"/>
</dbReference>
<evidence type="ECO:0000256" key="1">
    <source>
        <dbReference type="ARBA" id="ARBA00022679"/>
    </source>
</evidence>
<dbReference type="PIRSF" id="PIRSF004976">
    <property type="entry name" value="ATPase_YdaO"/>
    <property type="match status" value="1"/>
</dbReference>
<feature type="binding site" evidence="2">
    <location>
        <position position="6"/>
    </location>
    <ligand>
        <name>Zn(2+)</name>
        <dbReference type="ChEBI" id="CHEBI:29105"/>
        <label>1</label>
    </ligand>
</feature>
<feature type="binding site" evidence="3">
    <location>
        <position position="167"/>
    </location>
    <ligand>
        <name>ATP</name>
        <dbReference type="ChEBI" id="CHEBI:30616"/>
    </ligand>
</feature>
<protein>
    <recommendedName>
        <fullName evidence="4">RecR protein domain-containing protein</fullName>
    </recommendedName>
</protein>
<feature type="binding site" evidence="3">
    <location>
        <begin position="54"/>
        <end position="56"/>
    </location>
    <ligand>
        <name>ATP</name>
        <dbReference type="ChEBI" id="CHEBI:30616"/>
    </ligand>
</feature>
<keyword evidence="2" id="KW-0862">Zinc</keyword>
<dbReference type="InterPro" id="IPR011063">
    <property type="entry name" value="TilS/TtcA_N"/>
</dbReference>
<feature type="binding site" evidence="2">
    <location>
        <position position="279"/>
    </location>
    <ligand>
        <name>Zn(2+)</name>
        <dbReference type="ChEBI" id="CHEBI:29105"/>
        <label>2</label>
    </ligand>
</feature>
<dbReference type="GO" id="GO:0002144">
    <property type="term" value="C:cytosolic tRNA wobble base thiouridylase complex"/>
    <property type="evidence" value="ECO:0007669"/>
    <property type="project" value="TreeGrafter"/>
</dbReference>
<dbReference type="RefSeq" id="WP_211530453.1">
    <property type="nucleotide sequence ID" value="NZ_JWHL01000004.1"/>
</dbReference>
<dbReference type="Proteomes" id="UP000730161">
    <property type="component" value="Unassembled WGS sequence"/>
</dbReference>
<feature type="binding site" evidence="2">
    <location>
        <position position="28"/>
    </location>
    <ligand>
        <name>Zn(2+)</name>
        <dbReference type="ChEBI" id="CHEBI:29105"/>
        <label>1</label>
    </ligand>
</feature>
<dbReference type="GO" id="GO:0046872">
    <property type="term" value="F:metal ion binding"/>
    <property type="evidence" value="ECO:0007669"/>
    <property type="project" value="UniProtKB-KW"/>
</dbReference>
<dbReference type="GO" id="GO:0006310">
    <property type="term" value="P:DNA recombination"/>
    <property type="evidence" value="ECO:0007669"/>
    <property type="project" value="InterPro"/>
</dbReference>
<accession>A0A8J8B6M6</accession>
<dbReference type="AlphaFoldDB" id="A0A8J8B6M6"/>
<reference evidence="5" key="1">
    <citation type="submission" date="2014-12" db="EMBL/GenBank/DDBJ databases">
        <authorList>
            <person name="Huang H.-H."/>
            <person name="Chen S.-C."/>
            <person name="Lai M.-C."/>
        </authorList>
    </citation>
    <scope>NUCLEOTIDE SEQUENCE</scope>
    <source>
        <strain evidence="5">K1F9705b</strain>
    </source>
</reference>
<evidence type="ECO:0000259" key="4">
    <source>
        <dbReference type="PROSITE" id="PS01300"/>
    </source>
</evidence>
<feature type="binding site" evidence="3">
    <location>
        <position position="60"/>
    </location>
    <ligand>
        <name>ATP</name>
        <dbReference type="ChEBI" id="CHEBI:30616"/>
    </ligand>
</feature>
<name>A0A8J8B6M6_9EURY</name>
<sequence length="318" mass="34291">MAGKGCSLCGKPAVIRLFDPERRLCADHLLADCAERVGAALEGRIAPGDRVAVGLSGGKDSRLLLILLHRLLASSEGVHLVAITIDEGIAGYREETMEAAAELTSRLGVDHRILSFSRLFGADLDALLTNRVEQGCTVCGVLRRRALEVGAADAHATVIATGHNLDDEAQSVLMNLLRGDLPRMVLDTSGGLPECFIPRIKPLSILSEKEITVCLMVMGEFVDLPECPYAGGALRGEVREILANLEFRYPGTMRRLISSRDQVRDIVGAIPRQGEIQRCLQCGGTASGEICSVCRVLERSDISSGTMIDERDTDAIDR</sequence>
<evidence type="ECO:0000313" key="5">
    <source>
        <dbReference type="EMBL" id="MBR1368817.1"/>
    </source>
</evidence>
<dbReference type="OrthoDB" id="33422at2157"/>
<feature type="binding site" evidence="2">
    <location>
        <position position="294"/>
    </location>
    <ligand>
        <name>Zn(2+)</name>
        <dbReference type="ChEBI" id="CHEBI:29105"/>
        <label>2</label>
    </ligand>
</feature>
<feature type="binding site" evidence="2">
    <location>
        <position position="291"/>
    </location>
    <ligand>
        <name>Zn(2+)</name>
        <dbReference type="ChEBI" id="CHEBI:29105"/>
        <label>2</label>
    </ligand>
</feature>
<evidence type="ECO:0000256" key="2">
    <source>
        <dbReference type="PIRSR" id="PIRSR004976-50"/>
    </source>
</evidence>
<dbReference type="InterPro" id="IPR000541">
    <property type="entry name" value="Ncs6/Tuc1/Ctu1"/>
</dbReference>
<dbReference type="PROSITE" id="PS01300">
    <property type="entry name" value="RECR"/>
    <property type="match status" value="1"/>
</dbReference>
<feature type="binding site" evidence="2">
    <location>
        <position position="282"/>
    </location>
    <ligand>
        <name>Zn(2+)</name>
        <dbReference type="ChEBI" id="CHEBI:29105"/>
        <label>2</label>
    </ligand>
</feature>
<dbReference type="Gene3D" id="3.40.50.620">
    <property type="entry name" value="HUPs"/>
    <property type="match status" value="1"/>
</dbReference>
<dbReference type="InterPro" id="IPR014729">
    <property type="entry name" value="Rossmann-like_a/b/a_fold"/>
</dbReference>
<keyword evidence="3" id="KW-0547">Nucleotide-binding</keyword>